<evidence type="ECO:0000313" key="2">
    <source>
        <dbReference type="Proteomes" id="UP000199495"/>
    </source>
</evidence>
<evidence type="ECO:0000313" key="1">
    <source>
        <dbReference type="EMBL" id="SDG13586.1"/>
    </source>
</evidence>
<organism evidence="1 2">
    <name type="scientific">Pelagibacterium luteolum</name>
    <dbReference type="NCBI Taxonomy" id="440168"/>
    <lineage>
        <taxon>Bacteria</taxon>
        <taxon>Pseudomonadati</taxon>
        <taxon>Pseudomonadota</taxon>
        <taxon>Alphaproteobacteria</taxon>
        <taxon>Hyphomicrobiales</taxon>
        <taxon>Devosiaceae</taxon>
        <taxon>Pelagibacterium</taxon>
    </lineage>
</organism>
<protein>
    <submittedName>
        <fullName evidence="1">Uncharacterized protein</fullName>
    </submittedName>
</protein>
<name>A0A1G7RS00_9HYPH</name>
<keyword evidence="2" id="KW-1185">Reference proteome</keyword>
<dbReference type="RefSeq" id="WP_143009268.1">
    <property type="nucleotide sequence ID" value="NZ_FNCS01000001.1"/>
</dbReference>
<dbReference type="Proteomes" id="UP000199495">
    <property type="component" value="Unassembled WGS sequence"/>
</dbReference>
<accession>A0A1G7RS00</accession>
<dbReference type="AlphaFoldDB" id="A0A1G7RS00"/>
<dbReference type="OrthoDB" id="7961366at2"/>
<gene>
    <name evidence="1" type="ORF">SAMN04487974_10189</name>
</gene>
<proteinExistence type="predicted"/>
<dbReference type="EMBL" id="FNCS01000001">
    <property type="protein sequence ID" value="SDG13586.1"/>
    <property type="molecule type" value="Genomic_DNA"/>
</dbReference>
<reference evidence="1 2" key="1">
    <citation type="submission" date="2016-10" db="EMBL/GenBank/DDBJ databases">
        <authorList>
            <person name="de Groot N.N."/>
        </authorList>
    </citation>
    <scope>NUCLEOTIDE SEQUENCE [LARGE SCALE GENOMIC DNA]</scope>
    <source>
        <strain evidence="1 2">CGMCC 1.10267</strain>
    </source>
</reference>
<sequence length="81" mass="8621">MSGTGDTKRYVSAHRLPVSLPLARPKPSTAGAPQAAFLTQLLGTPQRTGGQSAPQAFSTYRSVETSDLKRMPMGYRKALSA</sequence>